<name>A0A6G8AQX3_9ENTE</name>
<dbReference type="SFLD" id="SFLDG01129">
    <property type="entry name" value="C1.5:_HAD__Beta-PGM__Phosphata"/>
    <property type="match status" value="1"/>
</dbReference>
<proteinExistence type="predicted"/>
<dbReference type="SFLD" id="SFLDS00003">
    <property type="entry name" value="Haloacid_Dehalogenase"/>
    <property type="match status" value="1"/>
</dbReference>
<dbReference type="Proteomes" id="UP000501747">
    <property type="component" value="Chromosome"/>
</dbReference>
<dbReference type="RefSeq" id="WP_166033573.1">
    <property type="nucleotide sequence ID" value="NZ_CP049887.1"/>
</dbReference>
<accession>A0A6G8AQX3</accession>
<dbReference type="InterPro" id="IPR041492">
    <property type="entry name" value="HAD_2"/>
</dbReference>
<reference evidence="1 2" key="1">
    <citation type="submission" date="2020-03" db="EMBL/GenBank/DDBJ databases">
        <title>Vagococcus sp. nov., isolated from beetles.</title>
        <authorList>
            <person name="Hyun D.-W."/>
            <person name="Bae J.-W."/>
        </authorList>
    </citation>
    <scope>NUCLEOTIDE SEQUENCE [LARGE SCALE GENOMIC DNA]</scope>
    <source>
        <strain evidence="1 2">HDW17B</strain>
    </source>
</reference>
<dbReference type="PANTHER" id="PTHR18901">
    <property type="entry name" value="2-DEOXYGLUCOSE-6-PHOSPHATE PHOSPHATASE 2"/>
    <property type="match status" value="1"/>
</dbReference>
<dbReference type="PANTHER" id="PTHR18901:SF38">
    <property type="entry name" value="PSEUDOURIDINE-5'-PHOSPHATASE"/>
    <property type="match status" value="1"/>
</dbReference>
<dbReference type="InterPro" id="IPR023198">
    <property type="entry name" value="PGP-like_dom2"/>
</dbReference>
<dbReference type="SUPFAM" id="SSF56784">
    <property type="entry name" value="HAD-like"/>
    <property type="match status" value="1"/>
</dbReference>
<dbReference type="CDD" id="cd07505">
    <property type="entry name" value="HAD_BPGM-like"/>
    <property type="match status" value="1"/>
</dbReference>
<evidence type="ECO:0000313" key="2">
    <source>
        <dbReference type="Proteomes" id="UP000501747"/>
    </source>
</evidence>
<keyword evidence="2" id="KW-1185">Reference proteome</keyword>
<protein>
    <submittedName>
        <fullName evidence="1">HAD family hydrolase</fullName>
    </submittedName>
</protein>
<dbReference type="InterPro" id="IPR023214">
    <property type="entry name" value="HAD_sf"/>
</dbReference>
<dbReference type="NCBIfam" id="TIGR01509">
    <property type="entry name" value="HAD-SF-IA-v3"/>
    <property type="match status" value="1"/>
</dbReference>
<dbReference type="Gene3D" id="1.10.150.240">
    <property type="entry name" value="Putative phosphatase, domain 2"/>
    <property type="match status" value="1"/>
</dbReference>
<keyword evidence="1" id="KW-0378">Hydrolase</keyword>
<dbReference type="Gene3D" id="3.40.50.1000">
    <property type="entry name" value="HAD superfamily/HAD-like"/>
    <property type="match status" value="1"/>
</dbReference>
<dbReference type="Pfam" id="PF13419">
    <property type="entry name" value="HAD_2"/>
    <property type="match status" value="1"/>
</dbReference>
<dbReference type="InterPro" id="IPR036412">
    <property type="entry name" value="HAD-like_sf"/>
</dbReference>
<dbReference type="EMBL" id="CP049887">
    <property type="protein sequence ID" value="QIL47464.1"/>
    <property type="molecule type" value="Genomic_DNA"/>
</dbReference>
<dbReference type="SFLD" id="SFLDG01135">
    <property type="entry name" value="C1.5.6:_HAD__Beta-PGM__Phospha"/>
    <property type="match status" value="1"/>
</dbReference>
<dbReference type="InterPro" id="IPR006439">
    <property type="entry name" value="HAD-SF_hydro_IA"/>
</dbReference>
<dbReference type="GO" id="GO:0016787">
    <property type="term" value="F:hydrolase activity"/>
    <property type="evidence" value="ECO:0007669"/>
    <property type="project" value="UniProtKB-KW"/>
</dbReference>
<dbReference type="KEGG" id="vhy:G7082_02405"/>
<gene>
    <name evidence="1" type="ORF">G7082_02405</name>
</gene>
<evidence type="ECO:0000313" key="1">
    <source>
        <dbReference type="EMBL" id="QIL47464.1"/>
    </source>
</evidence>
<sequence>MEKISGVIFDMDGLILDTEAIYSASNIVMAEKYGLKGYDEAYYKTEIGLSEEHVFKKYLEDYPYLEESVIREFFDESRQVVRETFKETGAPLKKGIVELLTYLKQASIPCIVASSNTKETIEDLLVKAELKEFFVDVVSCNDVTHAKPDPEIVEKAVEKLGTPKNETVMLEDSLNGIRASYAAGVSVIMVPDLLAPTDEALEKAHSIKKDLLEVLAFISEK</sequence>
<dbReference type="AlphaFoldDB" id="A0A6G8AQX3"/>
<organism evidence="1 2">
    <name type="scientific">Vagococcus hydrophili</name>
    <dbReference type="NCBI Taxonomy" id="2714947"/>
    <lineage>
        <taxon>Bacteria</taxon>
        <taxon>Bacillati</taxon>
        <taxon>Bacillota</taxon>
        <taxon>Bacilli</taxon>
        <taxon>Lactobacillales</taxon>
        <taxon>Enterococcaceae</taxon>
        <taxon>Vagococcus</taxon>
    </lineage>
</organism>